<protein>
    <submittedName>
        <fullName evidence="2">Uncharacterized protein</fullName>
    </submittedName>
</protein>
<keyword evidence="1" id="KW-1133">Transmembrane helix</keyword>
<sequence>MFWKKKTNQELDLKQQEPKAGERRKFLSGEAVFFSPKPMPAYFMKDDDVVPSSEILDINDTYMDVGARCQGKAFQVQLGHICINAVSLLAITVLVSVAYSNSNVTGGSYFEELLRGLDEIKFGMYIVYSLLGG</sequence>
<organism evidence="2 3">
    <name type="scientific">Enterovibrio gelatinilyticus</name>
    <dbReference type="NCBI Taxonomy" id="2899819"/>
    <lineage>
        <taxon>Bacteria</taxon>
        <taxon>Pseudomonadati</taxon>
        <taxon>Pseudomonadota</taxon>
        <taxon>Gammaproteobacteria</taxon>
        <taxon>Vibrionales</taxon>
        <taxon>Vibrionaceae</taxon>
        <taxon>Enterovibrio</taxon>
    </lineage>
</organism>
<evidence type="ECO:0000256" key="1">
    <source>
        <dbReference type="SAM" id="Phobius"/>
    </source>
</evidence>
<gene>
    <name evidence="2" type="ORF">LRP50_25495</name>
</gene>
<dbReference type="Proteomes" id="UP001149400">
    <property type="component" value="Unassembled WGS sequence"/>
</dbReference>
<keyword evidence="1" id="KW-0812">Transmembrane</keyword>
<comment type="caution">
    <text evidence="2">The sequence shown here is derived from an EMBL/GenBank/DDBJ whole genome shotgun (WGS) entry which is preliminary data.</text>
</comment>
<proteinExistence type="predicted"/>
<feature type="transmembrane region" description="Helical" evidence="1">
    <location>
        <begin position="78"/>
        <end position="99"/>
    </location>
</feature>
<keyword evidence="3" id="KW-1185">Reference proteome</keyword>
<evidence type="ECO:0000313" key="3">
    <source>
        <dbReference type="Proteomes" id="UP001149400"/>
    </source>
</evidence>
<name>A0ABT5R880_9GAMM</name>
<accession>A0ABT5R880</accession>
<dbReference type="EMBL" id="JAJUBC010000119">
    <property type="protein sequence ID" value="MDD1796473.1"/>
    <property type="molecule type" value="Genomic_DNA"/>
</dbReference>
<feature type="non-terminal residue" evidence="2">
    <location>
        <position position="133"/>
    </location>
</feature>
<evidence type="ECO:0000313" key="2">
    <source>
        <dbReference type="EMBL" id="MDD1796473.1"/>
    </source>
</evidence>
<keyword evidence="1" id="KW-0472">Membrane</keyword>
<reference evidence="2" key="1">
    <citation type="submission" date="2021-12" db="EMBL/GenBank/DDBJ databases">
        <title>Enterovibrio ZSDZ35 sp. nov. and Enterovibrio ZSDZ42 sp. nov., isolated from coastal seawater in Qingdao.</title>
        <authorList>
            <person name="Zhang P."/>
        </authorList>
    </citation>
    <scope>NUCLEOTIDE SEQUENCE</scope>
    <source>
        <strain evidence="2">ZSDZ42</strain>
    </source>
</reference>